<feature type="domain" description="PhnB-like" evidence="1">
    <location>
        <begin position="8"/>
        <end position="125"/>
    </location>
</feature>
<evidence type="ECO:0000259" key="1">
    <source>
        <dbReference type="Pfam" id="PF06983"/>
    </source>
</evidence>
<proteinExistence type="predicted"/>
<dbReference type="InterPro" id="IPR029068">
    <property type="entry name" value="Glyas_Bleomycin-R_OHBP_Dase"/>
</dbReference>
<dbReference type="Pfam" id="PF06983">
    <property type="entry name" value="3-dmu-9_3-mt"/>
    <property type="match status" value="1"/>
</dbReference>
<accession>A0AA94HNJ0</accession>
<dbReference type="CDD" id="cd06588">
    <property type="entry name" value="PhnB_like"/>
    <property type="match status" value="1"/>
</dbReference>
<keyword evidence="3" id="KW-1185">Reference proteome</keyword>
<gene>
    <name evidence="2" type="ORF">SAMN04487783_2126</name>
</gene>
<dbReference type="RefSeq" id="WP_318255487.1">
    <property type="nucleotide sequence ID" value="NZ_FOZN01000003.1"/>
</dbReference>
<dbReference type="AlphaFoldDB" id="A0AA94HNJ0"/>
<dbReference type="EMBL" id="FOZN01000003">
    <property type="protein sequence ID" value="SFS15779.1"/>
    <property type="molecule type" value="Genomic_DNA"/>
</dbReference>
<sequence length="162" mass="17561">MAGMGDVRTVLWFDGRIEEAAELYVSLLPDSEITAIMRYPEGEDPWPGEHRPGEALTVDLRLGGVPYQLLNGGPQFPQSEAVSIAVTVDGQQEVDRLWDALVSDGGAESMCGWCKDRFGLSWQVTPKQLQELMEGPRGAAVTSAMLRMQKIVVAELEAAAAG</sequence>
<name>A0AA94HNJ0_9MICO</name>
<dbReference type="SUPFAM" id="SSF54593">
    <property type="entry name" value="Glyoxalase/Bleomycin resistance protein/Dihydroxybiphenyl dioxygenase"/>
    <property type="match status" value="1"/>
</dbReference>
<evidence type="ECO:0000313" key="3">
    <source>
        <dbReference type="Proteomes" id="UP000198506"/>
    </source>
</evidence>
<organism evidence="2 3">
    <name type="scientific">Agrococcus baldri</name>
    <dbReference type="NCBI Taxonomy" id="153730"/>
    <lineage>
        <taxon>Bacteria</taxon>
        <taxon>Bacillati</taxon>
        <taxon>Actinomycetota</taxon>
        <taxon>Actinomycetes</taxon>
        <taxon>Micrococcales</taxon>
        <taxon>Microbacteriaceae</taxon>
        <taxon>Agrococcus</taxon>
    </lineage>
</organism>
<dbReference type="InterPro" id="IPR028973">
    <property type="entry name" value="PhnB-like"/>
</dbReference>
<dbReference type="Proteomes" id="UP000198506">
    <property type="component" value="Unassembled WGS sequence"/>
</dbReference>
<dbReference type="PANTHER" id="PTHR33990:SF2">
    <property type="entry name" value="PHNB-LIKE DOMAIN-CONTAINING PROTEIN"/>
    <property type="match status" value="1"/>
</dbReference>
<dbReference type="Gene3D" id="3.10.180.10">
    <property type="entry name" value="2,3-Dihydroxybiphenyl 1,2-Dioxygenase, domain 1"/>
    <property type="match status" value="1"/>
</dbReference>
<dbReference type="PIRSF" id="PIRSF021700">
    <property type="entry name" value="3_dmu_93_MTrfase"/>
    <property type="match status" value="1"/>
</dbReference>
<reference evidence="2 3" key="1">
    <citation type="submission" date="2016-10" db="EMBL/GenBank/DDBJ databases">
        <authorList>
            <person name="Varghese N."/>
            <person name="Submissions S."/>
        </authorList>
    </citation>
    <scope>NUCLEOTIDE SEQUENCE [LARGE SCALE GENOMIC DNA]</scope>
    <source>
        <strain evidence="2 3">IAM 15147</strain>
    </source>
</reference>
<dbReference type="PANTHER" id="PTHR33990">
    <property type="entry name" value="PROTEIN YJDN-RELATED"/>
    <property type="match status" value="1"/>
</dbReference>
<evidence type="ECO:0000313" key="2">
    <source>
        <dbReference type="EMBL" id="SFS15779.1"/>
    </source>
</evidence>
<protein>
    <submittedName>
        <fullName evidence="2">Glyoxalase superfamily enzyme, possibly 3-demethylubiquinone-9 3-methyltransferase</fullName>
    </submittedName>
</protein>
<comment type="caution">
    <text evidence="2">The sequence shown here is derived from an EMBL/GenBank/DDBJ whole genome shotgun (WGS) entry which is preliminary data.</text>
</comment>
<dbReference type="InterPro" id="IPR009725">
    <property type="entry name" value="3_dmu_93_MTrfase"/>
</dbReference>